<dbReference type="AlphaFoldDB" id="A0A0N7LAJ7"/>
<feature type="region of interest" description="Disordered" evidence="5">
    <location>
        <begin position="201"/>
        <end position="338"/>
    </location>
</feature>
<dbReference type="PROSITE" id="PS00383">
    <property type="entry name" value="TYR_PHOSPHATASE_1"/>
    <property type="match status" value="1"/>
</dbReference>
<dbReference type="OrthoDB" id="2017893at2759"/>
<organism evidence="8 9">
    <name type="scientific">Ceraceosorus bombacis</name>
    <dbReference type="NCBI Taxonomy" id="401625"/>
    <lineage>
        <taxon>Eukaryota</taxon>
        <taxon>Fungi</taxon>
        <taxon>Dikarya</taxon>
        <taxon>Basidiomycota</taxon>
        <taxon>Ustilaginomycotina</taxon>
        <taxon>Exobasidiomycetes</taxon>
        <taxon>Ceraceosorales</taxon>
        <taxon>Ceraceosoraceae</taxon>
        <taxon>Ceraceosorus</taxon>
    </lineage>
</organism>
<feature type="compositionally biased region" description="Low complexity" evidence="5">
    <location>
        <begin position="459"/>
        <end position="470"/>
    </location>
</feature>
<dbReference type="PROSITE" id="PS50054">
    <property type="entry name" value="TYR_PHOSPHATASE_DUAL"/>
    <property type="match status" value="1"/>
</dbReference>
<feature type="compositionally biased region" description="Basic and acidic residues" evidence="5">
    <location>
        <begin position="376"/>
        <end position="387"/>
    </location>
</feature>
<dbReference type="GO" id="GO:0005634">
    <property type="term" value="C:nucleus"/>
    <property type="evidence" value="ECO:0007669"/>
    <property type="project" value="TreeGrafter"/>
</dbReference>
<evidence type="ECO:0000313" key="8">
    <source>
        <dbReference type="EMBL" id="CEH16778.1"/>
    </source>
</evidence>
<dbReference type="InterPro" id="IPR000340">
    <property type="entry name" value="Dual-sp_phosphatase_cat-dom"/>
</dbReference>
<feature type="compositionally biased region" description="Polar residues" evidence="5">
    <location>
        <begin position="361"/>
        <end position="370"/>
    </location>
</feature>
<sequence length="604" mass="64355">MDEVIPHLWLGDLACALAPDYLELAGVTHILTAMKQRLPPPPMLPGGRSIPSSSMHHVKVDDLDDAPILVHLPAAVDWLKEALDETWVEAEEEGEEGWWQPGENVVYVHCQAGVSRSATIVLAYLMHTRSLSLQEALELVKSRRSHIEPNAGFMTQLELYEAGGCAVDVRHQPIRRFLMSQTSILNGDSIDDVLLAYYPSPPASESRRRSSSATSSGSGKPKLSPTTMSRVSSRSGASETLDLSKSPPLPAGAELLDTDPQQREASLAAPRATSSTESSTTIAPSRPAKLQSSVTGPPNIEFKITANNGRLPGGVKSVRGNEGIRNRGTLQRPTFHGPKLSCKMCRRELAASDHVVDHLPGSSSGKGTFQSRRRKKDWEKLSREEKFGSSSSAANGARGPRGWQQAHDGANVGQEELPNASGSGKTSASDAASVSESDQTALADQAVRQEGDAVAENHSASSASTSSATPTPTPTQRPMQSAAALSASLPPALAALRLGRSSTSTTSSAPAPAPAFADRSASSQSNDHQRTRLMHSNNCSAYFVEPLQWMSALKEGEIAGKLDCPNARCGAKLGNWDWAGMQCGCGEWITPAFALHRTKVDEVG</sequence>
<evidence type="ECO:0000256" key="5">
    <source>
        <dbReference type="SAM" id="MobiDB-lite"/>
    </source>
</evidence>
<feature type="compositionally biased region" description="Low complexity" evidence="5">
    <location>
        <begin position="427"/>
        <end position="438"/>
    </location>
</feature>
<name>A0A0N7LAJ7_9BASI</name>
<evidence type="ECO:0000259" key="7">
    <source>
        <dbReference type="PROSITE" id="PS50056"/>
    </source>
</evidence>
<dbReference type="Proteomes" id="UP000054845">
    <property type="component" value="Unassembled WGS sequence"/>
</dbReference>
<dbReference type="Pfam" id="PF00782">
    <property type="entry name" value="DSPc"/>
    <property type="match status" value="1"/>
</dbReference>
<dbReference type="InterPro" id="IPR020422">
    <property type="entry name" value="TYR_PHOSPHATASE_DUAL_dom"/>
</dbReference>
<dbReference type="InterPro" id="IPR029021">
    <property type="entry name" value="Prot-tyrosine_phosphatase-like"/>
</dbReference>
<keyword evidence="9" id="KW-1185">Reference proteome</keyword>
<dbReference type="SUPFAM" id="SSF52799">
    <property type="entry name" value="(Phosphotyrosine protein) phosphatases II"/>
    <property type="match status" value="1"/>
</dbReference>
<keyword evidence="4" id="KW-0904">Protein phosphatase</keyword>
<dbReference type="SMART" id="SM00195">
    <property type="entry name" value="DSPc"/>
    <property type="match status" value="1"/>
</dbReference>
<keyword evidence="3" id="KW-0378">Hydrolase</keyword>
<evidence type="ECO:0000256" key="2">
    <source>
        <dbReference type="ARBA" id="ARBA00013064"/>
    </source>
</evidence>
<evidence type="ECO:0000256" key="1">
    <source>
        <dbReference type="ARBA" id="ARBA00008601"/>
    </source>
</evidence>
<comment type="similarity">
    <text evidence="1">Belongs to the protein-tyrosine phosphatase family. Non-receptor class dual specificity subfamily.</text>
</comment>
<accession>A0A0N7LAJ7</accession>
<dbReference type="Gene3D" id="3.90.190.10">
    <property type="entry name" value="Protein tyrosine phosphatase superfamily"/>
    <property type="match status" value="1"/>
</dbReference>
<dbReference type="STRING" id="401625.A0A0N7LAJ7"/>
<dbReference type="PROSITE" id="PS50056">
    <property type="entry name" value="TYR_PHOSPHATASE_2"/>
    <property type="match status" value="1"/>
</dbReference>
<dbReference type="GO" id="GO:0008138">
    <property type="term" value="F:protein tyrosine/serine/threonine phosphatase activity"/>
    <property type="evidence" value="ECO:0007669"/>
    <property type="project" value="TreeGrafter"/>
</dbReference>
<dbReference type="EMBL" id="CCYA01000391">
    <property type="protein sequence ID" value="CEH16778.1"/>
    <property type="molecule type" value="Genomic_DNA"/>
</dbReference>
<feature type="region of interest" description="Disordered" evidence="5">
    <location>
        <begin position="499"/>
        <end position="529"/>
    </location>
</feature>
<evidence type="ECO:0000256" key="4">
    <source>
        <dbReference type="ARBA" id="ARBA00022912"/>
    </source>
</evidence>
<feature type="domain" description="Tyrosine-protein phosphatase" evidence="6">
    <location>
        <begin position="1"/>
        <end position="166"/>
    </location>
</feature>
<evidence type="ECO:0000313" key="9">
    <source>
        <dbReference type="Proteomes" id="UP000054845"/>
    </source>
</evidence>
<dbReference type="PANTHER" id="PTHR45848:SF4">
    <property type="entry name" value="DUAL SPECIFICITY PROTEIN PHOSPHATASE 12"/>
    <property type="match status" value="1"/>
</dbReference>
<dbReference type="CDD" id="cd14498">
    <property type="entry name" value="DSP"/>
    <property type="match status" value="1"/>
</dbReference>
<evidence type="ECO:0000259" key="6">
    <source>
        <dbReference type="PROSITE" id="PS50054"/>
    </source>
</evidence>
<dbReference type="PANTHER" id="PTHR45848">
    <property type="entry name" value="DUAL SPECIFICITY PROTEIN PHOSPHATASE 12 FAMILY MEMBER"/>
    <property type="match status" value="1"/>
</dbReference>
<feature type="domain" description="Tyrosine specific protein phosphatases" evidence="7">
    <location>
        <begin position="85"/>
        <end position="147"/>
    </location>
</feature>
<proteinExistence type="inferred from homology"/>
<dbReference type="GO" id="GO:0004725">
    <property type="term" value="F:protein tyrosine phosphatase activity"/>
    <property type="evidence" value="ECO:0007669"/>
    <property type="project" value="UniProtKB-EC"/>
</dbReference>
<feature type="compositionally biased region" description="Low complexity" evidence="5">
    <location>
        <begin position="499"/>
        <end position="523"/>
    </location>
</feature>
<evidence type="ECO:0000256" key="3">
    <source>
        <dbReference type="ARBA" id="ARBA00022801"/>
    </source>
</evidence>
<reference evidence="8 9" key="1">
    <citation type="submission" date="2014-09" db="EMBL/GenBank/DDBJ databases">
        <authorList>
            <person name="Magalhaes I.L.F."/>
            <person name="Oliveira U."/>
            <person name="Santos F.R."/>
            <person name="Vidigal T.H.D.A."/>
            <person name="Brescovit A.D."/>
            <person name="Santos A.J."/>
        </authorList>
    </citation>
    <scope>NUCLEOTIDE SEQUENCE [LARGE SCALE GENOMIC DNA]</scope>
</reference>
<feature type="region of interest" description="Disordered" evidence="5">
    <location>
        <begin position="356"/>
        <end position="485"/>
    </location>
</feature>
<dbReference type="InterPro" id="IPR016130">
    <property type="entry name" value="Tyr_Pase_AS"/>
</dbReference>
<feature type="compositionally biased region" description="Polar residues" evidence="5">
    <location>
        <begin position="224"/>
        <end position="243"/>
    </location>
</feature>
<dbReference type="InterPro" id="IPR000387">
    <property type="entry name" value="Tyr_Pase_dom"/>
</dbReference>
<dbReference type="EC" id="3.1.3.48" evidence="2"/>
<feature type="compositionally biased region" description="Low complexity" evidence="5">
    <location>
        <begin position="388"/>
        <end position="402"/>
    </location>
</feature>
<protein>
    <recommendedName>
        <fullName evidence="2">protein-tyrosine-phosphatase</fullName>
        <ecNumber evidence="2">3.1.3.48</ecNumber>
    </recommendedName>
</protein>